<organism evidence="1 2">
    <name type="scientific">Lentinula aff. lateritia</name>
    <dbReference type="NCBI Taxonomy" id="2804960"/>
    <lineage>
        <taxon>Eukaryota</taxon>
        <taxon>Fungi</taxon>
        <taxon>Dikarya</taxon>
        <taxon>Basidiomycota</taxon>
        <taxon>Agaricomycotina</taxon>
        <taxon>Agaricomycetes</taxon>
        <taxon>Agaricomycetidae</taxon>
        <taxon>Agaricales</taxon>
        <taxon>Marasmiineae</taxon>
        <taxon>Omphalotaceae</taxon>
        <taxon>Lentinula</taxon>
    </lineage>
</organism>
<evidence type="ECO:0000313" key="2">
    <source>
        <dbReference type="Proteomes" id="UP001163835"/>
    </source>
</evidence>
<dbReference type="Proteomes" id="UP001163835">
    <property type="component" value="Unassembled WGS sequence"/>
</dbReference>
<evidence type="ECO:0000313" key="1">
    <source>
        <dbReference type="EMBL" id="KAJ3804692.1"/>
    </source>
</evidence>
<reference evidence="1" key="1">
    <citation type="submission" date="2022-09" db="EMBL/GenBank/DDBJ databases">
        <title>A Global Phylogenomic Analysis of the Shiitake Genus Lentinula.</title>
        <authorList>
            <consortium name="DOE Joint Genome Institute"/>
            <person name="Sierra-Patev S."/>
            <person name="Min B."/>
            <person name="Naranjo-Ortiz M."/>
            <person name="Looney B."/>
            <person name="Konkel Z."/>
            <person name="Slot J.C."/>
            <person name="Sakamoto Y."/>
            <person name="Steenwyk J.L."/>
            <person name="Rokas A."/>
            <person name="Carro J."/>
            <person name="Camarero S."/>
            <person name="Ferreira P."/>
            <person name="Molpeceres G."/>
            <person name="Ruiz-Duenas F.J."/>
            <person name="Serrano A."/>
            <person name="Henrissat B."/>
            <person name="Drula E."/>
            <person name="Hughes K.W."/>
            <person name="Mata J.L."/>
            <person name="Ishikawa N.K."/>
            <person name="Vargas-Isla R."/>
            <person name="Ushijima S."/>
            <person name="Smith C.A."/>
            <person name="Ahrendt S."/>
            <person name="Andreopoulos W."/>
            <person name="He G."/>
            <person name="Labutti K."/>
            <person name="Lipzen A."/>
            <person name="Ng V."/>
            <person name="Riley R."/>
            <person name="Sandor L."/>
            <person name="Barry K."/>
            <person name="Martinez A.T."/>
            <person name="Xiao Y."/>
            <person name="Gibbons J.G."/>
            <person name="Terashima K."/>
            <person name="Grigoriev I.V."/>
            <person name="Hibbett D.S."/>
        </authorList>
    </citation>
    <scope>NUCLEOTIDE SEQUENCE</scope>
    <source>
        <strain evidence="1">TMI1499</strain>
    </source>
</reference>
<feature type="non-terminal residue" evidence="1">
    <location>
        <position position="366"/>
    </location>
</feature>
<accession>A0ACC1TJ24</accession>
<proteinExistence type="predicted"/>
<comment type="caution">
    <text evidence="1">The sequence shown here is derived from an EMBL/GenBank/DDBJ whole genome shotgun (WGS) entry which is preliminary data.</text>
</comment>
<protein>
    <submittedName>
        <fullName evidence="1">Uncharacterized protein</fullName>
    </submittedName>
</protein>
<sequence>PASVPLPDDDEDDFPPPSKILSEIAHVATKVGGARRSVSKGKGKAKATPDVDDDDTTSRKRKRGSQKGRTSGSSNYTDEDLGILFEILRRNLPLGQRAWSRCADEFNEQAEQQGRPTRLAKSLELKYKQLVKTTKPTGDAELPRNVEDALEIEEMMNDKAGTRDLDDSDIGDFDDNDSESESDKENAPTRKKSKATVKKQSTATGPVAHRRATGRQTSVTSSRDFVDTLSAALDPVAQTARAEEQSSRTLQATSMLTMSSQLRELQRTTENLRQRLDESQRDLMQAERRADRAEMRADRLEMMSAVMQAPIAPARSFRPPSHGYPVPPHARVHNHEPATEPEPWVRQEIHYPEGGRSSRWFNVDED</sequence>
<dbReference type="EMBL" id="MU795850">
    <property type="protein sequence ID" value="KAJ3804692.1"/>
    <property type="molecule type" value="Genomic_DNA"/>
</dbReference>
<keyword evidence="2" id="KW-1185">Reference proteome</keyword>
<feature type="non-terminal residue" evidence="1">
    <location>
        <position position="1"/>
    </location>
</feature>
<name>A0ACC1TJ24_9AGAR</name>
<gene>
    <name evidence="1" type="ORF">F5876DRAFT_5531</name>
</gene>